<dbReference type="EC" id="4.1.2.13" evidence="4"/>
<reference evidence="8 9" key="1">
    <citation type="journal article" date="2023" name="Hortic Res">
        <title>Pangenome of water caltrop reveals structural variations and asymmetric subgenome divergence after allopolyploidization.</title>
        <authorList>
            <person name="Zhang X."/>
            <person name="Chen Y."/>
            <person name="Wang L."/>
            <person name="Yuan Y."/>
            <person name="Fang M."/>
            <person name="Shi L."/>
            <person name="Lu R."/>
            <person name="Comes H.P."/>
            <person name="Ma Y."/>
            <person name="Chen Y."/>
            <person name="Huang G."/>
            <person name="Zhou Y."/>
            <person name="Zheng Z."/>
            <person name="Qiu Y."/>
        </authorList>
    </citation>
    <scope>NUCLEOTIDE SEQUENCE [LARGE SCALE GENOMIC DNA]</scope>
    <source>
        <tissue evidence="8">Roots</tissue>
    </source>
</reference>
<evidence type="ECO:0000256" key="4">
    <source>
        <dbReference type="ARBA" id="ARBA00013068"/>
    </source>
</evidence>
<name>A0AAN7KCJ3_9MYRT</name>
<feature type="compositionally biased region" description="Polar residues" evidence="7">
    <location>
        <begin position="210"/>
        <end position="219"/>
    </location>
</feature>
<evidence type="ECO:0000256" key="2">
    <source>
        <dbReference type="ARBA" id="ARBA00004714"/>
    </source>
</evidence>
<dbReference type="GO" id="GO:0006096">
    <property type="term" value="P:glycolytic process"/>
    <property type="evidence" value="ECO:0007669"/>
    <property type="project" value="UniProtKB-KW"/>
</dbReference>
<feature type="compositionally biased region" description="Low complexity" evidence="7">
    <location>
        <begin position="754"/>
        <end position="765"/>
    </location>
</feature>
<evidence type="ECO:0000256" key="3">
    <source>
        <dbReference type="ARBA" id="ARBA00010387"/>
    </source>
</evidence>
<dbReference type="Pfam" id="PF05910">
    <property type="entry name" value="DUF868"/>
    <property type="match status" value="1"/>
</dbReference>
<feature type="region of interest" description="Disordered" evidence="7">
    <location>
        <begin position="190"/>
        <end position="220"/>
    </location>
</feature>
<sequence length="777" mass="86905">MPLVDEMPSYLIIDIIQLPRRQEKDTDSIFNVYKKLLFQLNKGLMIMSHEEFTGKTKKEDPEKERERDQWDSHLIDCPQWPPSSPPYLLYEKILPSQKTLAGIIFPSPEMRDIVSCFSESSVTVSHSACTSYSSNACISPVLSPSVRNAVTSLYKTVLSSQKQLLITVKWLRTQADGQWLKIEFGPDEPPPSFKLNTSPRLRRKKKGSKQVESTSSPSLSGRPRIEVFWDLSDARFDTGPEPADNFHVVVLVDSEIGLILGDISEEAALKRFKPGTQAAKFRLVSRREDCSCSAVYSTRARFGPGGPVHDITIRFAGENERLNHPALVIYVDQRAAMQAQRLVWNFRGNQMIFIDGLLVDLMWDLHDWLFRPPGSGSAVFMFRKRNGLESRLWLEENLMPVKEETNDRAEFSLMIQKERVIERVCHHLSWAIFLHNFPPFLSAPRHLFIQFSATPAAATIGTSGKGILAADESTGTIGKRLASINVEKVEWNWQVLRELLHSGRRPVPERCHSLRGDTLPEDRCRKALRGCPQGGRRPPRDQGRQGYRRPTRDQRGDCNPGPRRPIGPLPAVLCRWGSVRQVAGRPQDRSQRAVTAGHRLERARPGSLCGHLSGIGVNGAAFSKVFSLTPILIIYQENGPVPIVEPEILVDGSHSIERCAERVLAAVYKLLNDHHVLLEASLLKPNMITPGSESKKVAPEVIAEYIVRALQRTVPAAVPALAFLSGGQSEEEATVNLNAMNKLGNVKKPWSLEPSSRAPSRPGPAKRTTSARPSRCS</sequence>
<feature type="compositionally biased region" description="Polar residues" evidence="7">
    <location>
        <begin position="767"/>
        <end position="777"/>
    </location>
</feature>
<comment type="pathway">
    <text evidence="2">Carbohydrate degradation; glycolysis; D-glyceraldehyde 3-phosphate and glycerone phosphate from D-glucose: step 4/4.</text>
</comment>
<evidence type="ECO:0000256" key="7">
    <source>
        <dbReference type="SAM" id="MobiDB-lite"/>
    </source>
</evidence>
<dbReference type="Proteomes" id="UP001345219">
    <property type="component" value="Chromosome 5"/>
</dbReference>
<dbReference type="InterPro" id="IPR008586">
    <property type="entry name" value="DUF868_pln"/>
</dbReference>
<accession>A0AAN7KCJ3</accession>
<feature type="region of interest" description="Disordered" evidence="7">
    <location>
        <begin position="746"/>
        <end position="777"/>
    </location>
</feature>
<dbReference type="InterPro" id="IPR013785">
    <property type="entry name" value="Aldolase_TIM"/>
</dbReference>
<gene>
    <name evidence="8" type="ORF">SAY87_005463</name>
</gene>
<keyword evidence="5" id="KW-0324">Glycolysis</keyword>
<evidence type="ECO:0000256" key="1">
    <source>
        <dbReference type="ARBA" id="ARBA00000441"/>
    </source>
</evidence>
<dbReference type="InterPro" id="IPR000741">
    <property type="entry name" value="FBA_I"/>
</dbReference>
<dbReference type="PANTHER" id="PTHR31972:SF48">
    <property type="entry name" value="OS04G0407500 PROTEIN"/>
    <property type="match status" value="1"/>
</dbReference>
<comment type="similarity">
    <text evidence="3">Belongs to the class I fructose-bisphosphate aldolase family.</text>
</comment>
<keyword evidence="9" id="KW-1185">Reference proteome</keyword>
<evidence type="ECO:0000313" key="8">
    <source>
        <dbReference type="EMBL" id="KAK4760570.1"/>
    </source>
</evidence>
<dbReference type="Gene3D" id="3.20.20.70">
    <property type="entry name" value="Aldolase class I"/>
    <property type="match status" value="2"/>
</dbReference>
<feature type="region of interest" description="Disordered" evidence="7">
    <location>
        <begin position="527"/>
        <end position="566"/>
    </location>
</feature>
<comment type="catalytic activity">
    <reaction evidence="1">
        <text>beta-D-fructose 1,6-bisphosphate = D-glyceraldehyde 3-phosphate + dihydroxyacetone phosphate</text>
        <dbReference type="Rhea" id="RHEA:14729"/>
        <dbReference type="ChEBI" id="CHEBI:32966"/>
        <dbReference type="ChEBI" id="CHEBI:57642"/>
        <dbReference type="ChEBI" id="CHEBI:59776"/>
        <dbReference type="EC" id="4.1.2.13"/>
    </reaction>
</comment>
<evidence type="ECO:0000313" key="9">
    <source>
        <dbReference type="Proteomes" id="UP001345219"/>
    </source>
</evidence>
<proteinExistence type="inferred from homology"/>
<dbReference type="SUPFAM" id="SSF51569">
    <property type="entry name" value="Aldolase"/>
    <property type="match status" value="2"/>
</dbReference>
<dbReference type="PANTHER" id="PTHR31972">
    <property type="entry name" value="EXPRESSED PROTEIN"/>
    <property type="match status" value="1"/>
</dbReference>
<keyword evidence="6" id="KW-0456">Lyase</keyword>
<dbReference type="GO" id="GO:0004332">
    <property type="term" value="F:fructose-bisphosphate aldolase activity"/>
    <property type="evidence" value="ECO:0007669"/>
    <property type="project" value="UniProtKB-EC"/>
</dbReference>
<dbReference type="Pfam" id="PF00274">
    <property type="entry name" value="Glycolytic"/>
    <property type="match status" value="2"/>
</dbReference>
<dbReference type="AlphaFoldDB" id="A0AAN7KCJ3"/>
<evidence type="ECO:0000256" key="6">
    <source>
        <dbReference type="ARBA" id="ARBA00023239"/>
    </source>
</evidence>
<protein>
    <recommendedName>
        <fullName evidence="4">fructose-bisphosphate aldolase</fullName>
        <ecNumber evidence="4">4.1.2.13</ecNumber>
    </recommendedName>
</protein>
<dbReference type="EMBL" id="JAXIOK010000010">
    <property type="protein sequence ID" value="KAK4760570.1"/>
    <property type="molecule type" value="Genomic_DNA"/>
</dbReference>
<evidence type="ECO:0000256" key="5">
    <source>
        <dbReference type="ARBA" id="ARBA00023152"/>
    </source>
</evidence>
<comment type="caution">
    <text evidence="8">The sequence shown here is derived from an EMBL/GenBank/DDBJ whole genome shotgun (WGS) entry which is preliminary data.</text>
</comment>
<organism evidence="8 9">
    <name type="scientific">Trapa incisa</name>
    <dbReference type="NCBI Taxonomy" id="236973"/>
    <lineage>
        <taxon>Eukaryota</taxon>
        <taxon>Viridiplantae</taxon>
        <taxon>Streptophyta</taxon>
        <taxon>Embryophyta</taxon>
        <taxon>Tracheophyta</taxon>
        <taxon>Spermatophyta</taxon>
        <taxon>Magnoliopsida</taxon>
        <taxon>eudicotyledons</taxon>
        <taxon>Gunneridae</taxon>
        <taxon>Pentapetalae</taxon>
        <taxon>rosids</taxon>
        <taxon>malvids</taxon>
        <taxon>Myrtales</taxon>
        <taxon>Lythraceae</taxon>
        <taxon>Trapa</taxon>
    </lineage>
</organism>